<evidence type="ECO:0000256" key="11">
    <source>
        <dbReference type="SAM" id="MobiDB-lite"/>
    </source>
</evidence>
<dbReference type="SUPFAM" id="SSF57850">
    <property type="entry name" value="RING/U-box"/>
    <property type="match status" value="1"/>
</dbReference>
<dbReference type="PANTHER" id="PTHR47168">
    <property type="entry name" value="RING ZINC FINGER DOMAIN SUPERFAMILY PROTEIN-RELATED"/>
    <property type="match status" value="1"/>
</dbReference>
<dbReference type="InterPro" id="IPR003137">
    <property type="entry name" value="PA_domain"/>
</dbReference>
<evidence type="ECO:0000256" key="12">
    <source>
        <dbReference type="SAM" id="Phobius"/>
    </source>
</evidence>
<evidence type="ECO:0000256" key="2">
    <source>
        <dbReference type="ARBA" id="ARBA00004167"/>
    </source>
</evidence>
<evidence type="ECO:0000256" key="1">
    <source>
        <dbReference type="ARBA" id="ARBA00000900"/>
    </source>
</evidence>
<evidence type="ECO:0000256" key="9">
    <source>
        <dbReference type="ARBA" id="ARBA00023136"/>
    </source>
</evidence>
<comment type="subcellular location">
    <subcellularLocation>
        <location evidence="2">Membrane</location>
        <topology evidence="2">Single-pass membrane protein</topology>
    </subcellularLocation>
</comment>
<dbReference type="EMBL" id="JAXLQG010000010">
    <property type="protein sequence ID" value="KAK5535217.1"/>
    <property type="molecule type" value="Genomic_DNA"/>
</dbReference>
<feature type="compositionally biased region" description="Polar residues" evidence="11">
    <location>
        <begin position="473"/>
        <end position="486"/>
    </location>
</feature>
<dbReference type="GO" id="GO:0008270">
    <property type="term" value="F:zinc ion binding"/>
    <property type="evidence" value="ECO:0007669"/>
    <property type="project" value="UniProtKB-KW"/>
</dbReference>
<dbReference type="PROSITE" id="PS50089">
    <property type="entry name" value="ZF_RING_2"/>
    <property type="match status" value="1"/>
</dbReference>
<dbReference type="EC" id="2.3.2.27" evidence="3"/>
<evidence type="ECO:0000313" key="14">
    <source>
        <dbReference type="EMBL" id="KAK5535217.1"/>
    </source>
</evidence>
<dbReference type="PANTHER" id="PTHR47168:SF1">
    <property type="entry name" value="OS02G0798600 PROTEIN"/>
    <property type="match status" value="1"/>
</dbReference>
<dbReference type="InterPro" id="IPR001841">
    <property type="entry name" value="Znf_RING"/>
</dbReference>
<keyword evidence="7" id="KW-0862">Zinc</keyword>
<keyword evidence="5" id="KW-0479">Metal-binding</keyword>
<gene>
    <name evidence="14" type="ORF">LTR25_006225</name>
</gene>
<evidence type="ECO:0000256" key="5">
    <source>
        <dbReference type="ARBA" id="ARBA00022723"/>
    </source>
</evidence>
<evidence type="ECO:0000259" key="13">
    <source>
        <dbReference type="PROSITE" id="PS50089"/>
    </source>
</evidence>
<protein>
    <recommendedName>
        <fullName evidence="3">RING-type E3 ubiquitin transferase</fullName>
        <ecNumber evidence="3">2.3.2.27</ecNumber>
    </recommendedName>
</protein>
<keyword evidence="9 12" id="KW-0472">Membrane</keyword>
<reference evidence="14 15" key="1">
    <citation type="submission" date="2023-06" db="EMBL/GenBank/DDBJ databases">
        <title>Black Yeasts Isolated from many extreme environments.</title>
        <authorList>
            <person name="Coleine C."/>
            <person name="Stajich J.E."/>
            <person name="Selbmann L."/>
        </authorList>
    </citation>
    <scope>NUCLEOTIDE SEQUENCE [LARGE SCALE GENOMIC DNA]</scope>
    <source>
        <strain evidence="14 15">CCFEE 5887</strain>
    </source>
</reference>
<keyword evidence="8 12" id="KW-1133">Transmembrane helix</keyword>
<feature type="compositionally biased region" description="Low complexity" evidence="11">
    <location>
        <begin position="650"/>
        <end position="680"/>
    </location>
</feature>
<evidence type="ECO:0000256" key="6">
    <source>
        <dbReference type="ARBA" id="ARBA00022771"/>
    </source>
</evidence>
<feature type="compositionally biased region" description="Acidic residues" evidence="11">
    <location>
        <begin position="162"/>
        <end position="179"/>
    </location>
</feature>
<dbReference type="GO" id="GO:0016020">
    <property type="term" value="C:membrane"/>
    <property type="evidence" value="ECO:0007669"/>
    <property type="project" value="UniProtKB-SubCell"/>
</dbReference>
<dbReference type="Proteomes" id="UP001345827">
    <property type="component" value="Unassembled WGS sequence"/>
</dbReference>
<feature type="region of interest" description="Disordered" evidence="11">
    <location>
        <begin position="298"/>
        <end position="353"/>
    </location>
</feature>
<feature type="compositionally biased region" description="Acidic residues" evidence="11">
    <location>
        <begin position="861"/>
        <end position="871"/>
    </location>
</feature>
<feature type="region of interest" description="Disordered" evidence="11">
    <location>
        <begin position="128"/>
        <end position="215"/>
    </location>
</feature>
<evidence type="ECO:0000256" key="3">
    <source>
        <dbReference type="ARBA" id="ARBA00012483"/>
    </source>
</evidence>
<evidence type="ECO:0000256" key="4">
    <source>
        <dbReference type="ARBA" id="ARBA00022692"/>
    </source>
</evidence>
<feature type="compositionally biased region" description="Basic and acidic residues" evidence="11">
    <location>
        <begin position="803"/>
        <end position="817"/>
    </location>
</feature>
<feature type="region of interest" description="Disordered" evidence="11">
    <location>
        <begin position="548"/>
        <end position="584"/>
    </location>
</feature>
<comment type="caution">
    <text evidence="14">The sequence shown here is derived from an EMBL/GenBank/DDBJ whole genome shotgun (WGS) entry which is preliminary data.</text>
</comment>
<dbReference type="SMART" id="SM00184">
    <property type="entry name" value="RING"/>
    <property type="match status" value="1"/>
</dbReference>
<feature type="domain" description="RING-type" evidence="13">
    <location>
        <begin position="739"/>
        <end position="782"/>
    </location>
</feature>
<dbReference type="InterPro" id="IPR013083">
    <property type="entry name" value="Znf_RING/FYVE/PHD"/>
</dbReference>
<name>A0AAV9Q5J7_9PEZI</name>
<dbReference type="Pfam" id="PF02225">
    <property type="entry name" value="PA"/>
    <property type="match status" value="1"/>
</dbReference>
<sequence>MRPLRFLLLLTCFVAVPIALLFSLFTFSDSAADSFQTGYNRPSRFRALFSFSTPSSLFPPSAIISLTTDNSTFFLARPAAFGPSLPSKGLSGQLWVGKGFGDDALLKEEKIHIVGWELGCSDVPGWGDAASKRVQNPPQVEQPPKKTRRPRDLSQDGSVGEQDQDGSDVLPEDIPDDGTDDRLHHPLPDSNPATPGQLGEPANVDPSDKKNPTHADIESLQESADVAGKIVMLSRGGCGFLEKVKWAQRRGGIALIVGDNERGAQLTIMYAKGDTSNVTIPALFTSYTSAHLLASLVPPESGEDEASDKTSKSPDKHANQKQQDSKPVFTSTNTQAREPTIVPAMQGSNGKTGKTWVNNVLDAIVMNENSPFSHVEDSRRPPSSGNIDWVLLEDWDEEAPAKPSKKAKTAANIPTMSTSTLKAKSTSSKRLGGDDFVIGVQDWRDTDLVAPKPTTSFTFVPADAKNGKDAQAETASTVKSSSSPQDTLKGGSITPGSGEYAHERSEQVNRYNRGKGQSKQQAKQASSPHGQESKVSWFELFKSSQSSKDVPKVAASKQEKNEKASTAKNHHHRPGQQEEDEEHPGLWVTLTPTSVSTSPFFDTLLVLVVSPLVTLTVVYALLLLRSRIRRRRWRAPKSVVERLPVRTYHTMSTASSTTSSQVASPNASSPSSPLLISTSQNVSQRPSRPRSQTTNAVFSGSTVDSVSPKAQARTPPPSEKSSPAKFTRRKRYTGRQVECVVCLEEYVDGESQVMSLPCGHEFHAECITPWLVTRRRTCPICKGDVVRSLARANSRGTDDETQEGERQHEQTNDDVQDRVAQTTNEEASAAIPIPRDLLRDNDDDGDVEQGQHVDVDVDAPLLEEEDDDDDDVHQRQGGVGEASSVWRNISASVSRLSGDTLWRQSTPADRNR</sequence>
<dbReference type="SUPFAM" id="SSF52025">
    <property type="entry name" value="PA domain"/>
    <property type="match status" value="1"/>
</dbReference>
<dbReference type="AlphaFoldDB" id="A0AAV9Q5J7"/>
<dbReference type="InterPro" id="IPR051653">
    <property type="entry name" value="E3_ligase_sorting_rcpt"/>
</dbReference>
<feature type="region of interest" description="Disordered" evidence="11">
    <location>
        <begin position="450"/>
        <end position="532"/>
    </location>
</feature>
<comment type="catalytic activity">
    <reaction evidence="1">
        <text>S-ubiquitinyl-[E2 ubiquitin-conjugating enzyme]-L-cysteine + [acceptor protein]-L-lysine = [E2 ubiquitin-conjugating enzyme]-L-cysteine + N(6)-ubiquitinyl-[acceptor protein]-L-lysine.</text>
        <dbReference type="EC" id="2.3.2.27"/>
    </reaction>
</comment>
<feature type="compositionally biased region" description="Basic and acidic residues" evidence="11">
    <location>
        <begin position="206"/>
        <end position="215"/>
    </location>
</feature>
<accession>A0AAV9Q5J7</accession>
<feature type="transmembrane region" description="Helical" evidence="12">
    <location>
        <begin position="604"/>
        <end position="624"/>
    </location>
</feature>
<feature type="region of interest" description="Disordered" evidence="11">
    <location>
        <begin position="650"/>
        <end position="729"/>
    </location>
</feature>
<evidence type="ECO:0000256" key="7">
    <source>
        <dbReference type="ARBA" id="ARBA00022833"/>
    </source>
</evidence>
<feature type="compositionally biased region" description="Low complexity" evidence="11">
    <location>
        <begin position="514"/>
        <end position="527"/>
    </location>
</feature>
<dbReference type="Gene3D" id="3.30.40.10">
    <property type="entry name" value="Zinc/RING finger domain, C3HC4 (zinc finger)"/>
    <property type="match status" value="1"/>
</dbReference>
<dbReference type="CDD" id="cd16454">
    <property type="entry name" value="RING-H2_PA-TM-RING"/>
    <property type="match status" value="1"/>
</dbReference>
<dbReference type="InterPro" id="IPR046450">
    <property type="entry name" value="PA_dom_sf"/>
</dbReference>
<keyword evidence="4 12" id="KW-0812">Transmembrane</keyword>
<dbReference type="FunFam" id="3.30.40.10:FF:000364">
    <property type="entry name" value="Protease-associated PA domain protein"/>
    <property type="match status" value="1"/>
</dbReference>
<keyword evidence="15" id="KW-1185">Reference proteome</keyword>
<evidence type="ECO:0000256" key="10">
    <source>
        <dbReference type="PROSITE-ProRule" id="PRU00175"/>
    </source>
</evidence>
<evidence type="ECO:0000256" key="8">
    <source>
        <dbReference type="ARBA" id="ARBA00022989"/>
    </source>
</evidence>
<feature type="region of interest" description="Disordered" evidence="11">
    <location>
        <begin position="791"/>
        <end position="886"/>
    </location>
</feature>
<dbReference type="Gene3D" id="3.50.30.30">
    <property type="match status" value="1"/>
</dbReference>
<organism evidence="14 15">
    <name type="scientific">Vermiconidia calcicola</name>
    <dbReference type="NCBI Taxonomy" id="1690605"/>
    <lineage>
        <taxon>Eukaryota</taxon>
        <taxon>Fungi</taxon>
        <taxon>Dikarya</taxon>
        <taxon>Ascomycota</taxon>
        <taxon>Pezizomycotina</taxon>
        <taxon>Dothideomycetes</taxon>
        <taxon>Dothideomycetidae</taxon>
        <taxon>Mycosphaerellales</taxon>
        <taxon>Extremaceae</taxon>
        <taxon>Vermiconidia</taxon>
    </lineage>
</organism>
<dbReference type="GO" id="GO:0061630">
    <property type="term" value="F:ubiquitin protein ligase activity"/>
    <property type="evidence" value="ECO:0007669"/>
    <property type="project" value="UniProtKB-EC"/>
</dbReference>
<keyword evidence="6 10" id="KW-0863">Zinc-finger</keyword>
<feature type="compositionally biased region" description="Polar residues" evidence="11">
    <location>
        <begin position="681"/>
        <end position="705"/>
    </location>
</feature>
<feature type="compositionally biased region" description="Basic and acidic residues" evidence="11">
    <location>
        <begin position="307"/>
        <end position="318"/>
    </location>
</feature>
<proteinExistence type="predicted"/>
<feature type="compositionally biased region" description="Polar residues" evidence="11">
    <location>
        <begin position="328"/>
        <end position="337"/>
    </location>
</feature>
<dbReference type="Pfam" id="PF13639">
    <property type="entry name" value="zf-RING_2"/>
    <property type="match status" value="1"/>
</dbReference>
<evidence type="ECO:0000313" key="15">
    <source>
        <dbReference type="Proteomes" id="UP001345827"/>
    </source>
</evidence>